<accession>A0ABQ5VSY4</accession>
<evidence type="ECO:0000313" key="4">
    <source>
        <dbReference type="Proteomes" id="UP001156694"/>
    </source>
</evidence>
<feature type="domain" description="GSCFA" evidence="2">
    <location>
        <begin position="62"/>
        <end position="319"/>
    </location>
</feature>
<reference evidence="4" key="1">
    <citation type="journal article" date="2019" name="Int. J. Syst. Evol. Microbiol.">
        <title>The Global Catalogue of Microorganisms (GCM) 10K type strain sequencing project: providing services to taxonomists for standard genome sequencing and annotation.</title>
        <authorList>
            <consortium name="The Broad Institute Genomics Platform"/>
            <consortium name="The Broad Institute Genome Sequencing Center for Infectious Disease"/>
            <person name="Wu L."/>
            <person name="Ma J."/>
        </authorList>
    </citation>
    <scope>NUCLEOTIDE SEQUENCE [LARGE SCALE GENOMIC DNA]</scope>
    <source>
        <strain evidence="4">NBRC 110140</strain>
    </source>
</reference>
<gene>
    <name evidence="3" type="ORF">GCM10007939_06550</name>
</gene>
<sequence>MNINQYESPTVPLEKIDANEAYMRALRNKFRQYPSRKKGVERLLPVPRINVSPSFTFGPDSRVFTSGSCFARYIEKSLEFSGFPILSLLTDLPELPDNSGFSPNKYSIFSVLNELRWAANKDDVDVDELLLENKDGTYLDLQINATLSADLDTMRTLRRIYMDSYAKAFEADVVIITLGFSQAWFDKKLGCYLNIAPSRQTLKQYPDRFEYHSLSYEDIYSALKEIQKLLAENSKTPPRLLLTVSPVPLVATFDEKDVLVANTYSKAVQRAALEQFCTEYDADYFPSYEIVTLSDMKYAWIDSDFRHVRPETVDRIMAQVLNAYTEGHSSAKLLEARGWVETYFAAGRYKKVIQLVEDLEEDGTQAPEALKLRQALSYRRMGRPDLAQIAFAAVAEMDGKHAEDAAKSAQLAPRAPIDADAQSPEDYKQEALQRLDDLDISIGQNADLDWLRSYVENSRPPESEVTSDSAKEVKSIVSSLKRLLDMKKYRSVVEQLDTSIEEWPNEPELHWHRGAAHRKLKNFSHAIDDMIVVANSSFKAADKARMLAISDCEKYDMSEKLKHLQGMDA</sequence>
<comment type="caution">
    <text evidence="3">The sequence shown here is derived from an EMBL/GenBank/DDBJ whole genome shotgun (WGS) entry which is preliminary data.</text>
</comment>
<dbReference type="Proteomes" id="UP001156694">
    <property type="component" value="Unassembled WGS sequence"/>
</dbReference>
<evidence type="ECO:0000256" key="1">
    <source>
        <dbReference type="SAM" id="MobiDB-lite"/>
    </source>
</evidence>
<dbReference type="SUPFAM" id="SSF52266">
    <property type="entry name" value="SGNH hydrolase"/>
    <property type="match status" value="1"/>
</dbReference>
<dbReference type="EMBL" id="BSNN01000002">
    <property type="protein sequence ID" value="GLQ34372.1"/>
    <property type="molecule type" value="Genomic_DNA"/>
</dbReference>
<dbReference type="InterPro" id="IPR014982">
    <property type="entry name" value="GSCFA"/>
</dbReference>
<evidence type="ECO:0000259" key="2">
    <source>
        <dbReference type="Pfam" id="PF08885"/>
    </source>
</evidence>
<protein>
    <recommendedName>
        <fullName evidence="2">GSCFA domain-containing protein</fullName>
    </recommendedName>
</protein>
<proteinExistence type="predicted"/>
<dbReference type="Pfam" id="PF08885">
    <property type="entry name" value="GSCFA"/>
    <property type="match status" value="1"/>
</dbReference>
<dbReference type="Gene3D" id="1.25.40.10">
    <property type="entry name" value="Tetratricopeptide repeat domain"/>
    <property type="match status" value="1"/>
</dbReference>
<name>A0ABQ5VSY4_9RHOB</name>
<keyword evidence="4" id="KW-1185">Reference proteome</keyword>
<dbReference type="InterPro" id="IPR011990">
    <property type="entry name" value="TPR-like_helical_dom_sf"/>
</dbReference>
<feature type="region of interest" description="Disordered" evidence="1">
    <location>
        <begin position="404"/>
        <end position="426"/>
    </location>
</feature>
<evidence type="ECO:0000313" key="3">
    <source>
        <dbReference type="EMBL" id="GLQ34372.1"/>
    </source>
</evidence>
<dbReference type="SUPFAM" id="SSF48452">
    <property type="entry name" value="TPR-like"/>
    <property type="match status" value="1"/>
</dbReference>
<organism evidence="3 4">
    <name type="scientific">Amylibacter marinus</name>
    <dbReference type="NCBI Taxonomy" id="1475483"/>
    <lineage>
        <taxon>Bacteria</taxon>
        <taxon>Pseudomonadati</taxon>
        <taxon>Pseudomonadota</taxon>
        <taxon>Alphaproteobacteria</taxon>
        <taxon>Rhodobacterales</taxon>
        <taxon>Paracoccaceae</taxon>
        <taxon>Amylibacter</taxon>
    </lineage>
</organism>